<keyword evidence="2" id="KW-0540">Nuclease</keyword>
<dbReference type="RefSeq" id="WP_014254625.1">
    <property type="nucleotide sequence ID" value="NC_016627.1"/>
</dbReference>
<dbReference type="Proteomes" id="UP000005435">
    <property type="component" value="Chromosome"/>
</dbReference>
<evidence type="ECO:0000313" key="3">
    <source>
        <dbReference type="Proteomes" id="UP000005435"/>
    </source>
</evidence>
<dbReference type="AlphaFoldDB" id="G8M0G6"/>
<dbReference type="InterPro" id="IPR036237">
    <property type="entry name" value="Xyl_isomerase-like_sf"/>
</dbReference>
<proteinExistence type="predicted"/>
<dbReference type="InterPro" id="IPR013022">
    <property type="entry name" value="Xyl_isomerase-like_TIM-brl"/>
</dbReference>
<dbReference type="GO" id="GO:0003677">
    <property type="term" value="F:DNA binding"/>
    <property type="evidence" value="ECO:0007669"/>
    <property type="project" value="InterPro"/>
</dbReference>
<dbReference type="OrthoDB" id="9805666at2"/>
<organism evidence="2 3">
    <name type="scientific">Acetivibrio clariflavus (strain DSM 19732 / NBRC 101661 / EBR45)</name>
    <name type="common">Clostridium clariflavum</name>
    <dbReference type="NCBI Taxonomy" id="720554"/>
    <lineage>
        <taxon>Bacteria</taxon>
        <taxon>Bacillati</taxon>
        <taxon>Bacillota</taxon>
        <taxon>Clostridia</taxon>
        <taxon>Eubacteriales</taxon>
        <taxon>Oscillospiraceae</taxon>
        <taxon>Acetivibrio</taxon>
    </lineage>
</organism>
<dbReference type="InterPro" id="IPR001719">
    <property type="entry name" value="AP_endonuc_2"/>
</dbReference>
<dbReference type="GO" id="GO:0006284">
    <property type="term" value="P:base-excision repair"/>
    <property type="evidence" value="ECO:0007669"/>
    <property type="project" value="TreeGrafter"/>
</dbReference>
<dbReference type="STRING" id="720554.Clocl_1360"/>
<keyword evidence="2" id="KW-0255">Endonuclease</keyword>
<dbReference type="PANTHER" id="PTHR21445">
    <property type="entry name" value="ENDONUCLEASE IV ENDODEOXYRIBONUCLEASE IV"/>
    <property type="match status" value="1"/>
</dbReference>
<reference evidence="2 3" key="2">
    <citation type="journal article" date="2012" name="Stand. Genomic Sci.">
        <title>Complete Genome Sequence of Clostridium clariflavum DSM 19732.</title>
        <authorList>
            <person name="Izquierdo J.A."/>
            <person name="Goodwin L."/>
            <person name="Davenport K.W."/>
            <person name="Teshima H."/>
            <person name="Bruce D."/>
            <person name="Detter C."/>
            <person name="Tapia R."/>
            <person name="Han S."/>
            <person name="Land M."/>
            <person name="Hauser L."/>
            <person name="Jeffries C.D."/>
            <person name="Han J."/>
            <person name="Pitluck S."/>
            <person name="Nolan M."/>
            <person name="Chen A."/>
            <person name="Huntemann M."/>
            <person name="Mavromatis K."/>
            <person name="Mikhailova N."/>
            <person name="Liolios K."/>
            <person name="Woyke T."/>
            <person name="Lynd L.R."/>
        </authorList>
    </citation>
    <scope>NUCLEOTIDE SEQUENCE [LARGE SCALE GENOMIC DNA]</scope>
    <source>
        <strain evidence="3">DSM 19732 / NBRC 101661 / EBR45</strain>
    </source>
</reference>
<dbReference type="HOGENOM" id="CLU_068832_0_0_9"/>
<dbReference type="Pfam" id="PF01261">
    <property type="entry name" value="AP_endonuc_2"/>
    <property type="match status" value="1"/>
</dbReference>
<sequence>MIRFGPSGNSESFYNQGYKSSVQMPAWLKSMGLNAYEYQCSKGVNVGEATARSIGEEAAKNDIYLSIHAPYYINLASEQEEKRINSKQYIIQTLTCAKWMGAKRVVVHTGSYRKVDKKWALDMAKKVMKEVLEEAREKGLDDIIICPEVLGKQNQLGSLEEIIEICKIDERLLPTVDFGHIHARNLGSLNSTEDFQAIFEKIEKELGYFRLKYLHCHFSRIEFTKGGEKKHWTLDDLQFGPEFEHLAKALHIKRMEPVIICESNANMAEDALKMKEIYESLAEGDKG</sequence>
<reference evidence="3" key="1">
    <citation type="submission" date="2011-12" db="EMBL/GenBank/DDBJ databases">
        <title>Complete sequence of Clostridium clariflavum DSM 19732.</title>
        <authorList>
            <consortium name="US DOE Joint Genome Institute"/>
            <person name="Lucas S."/>
            <person name="Han J."/>
            <person name="Lapidus A."/>
            <person name="Cheng J.-F."/>
            <person name="Goodwin L."/>
            <person name="Pitluck S."/>
            <person name="Peters L."/>
            <person name="Teshima H."/>
            <person name="Detter J.C."/>
            <person name="Han C."/>
            <person name="Tapia R."/>
            <person name="Land M."/>
            <person name="Hauser L."/>
            <person name="Kyrpides N."/>
            <person name="Ivanova N."/>
            <person name="Pagani I."/>
            <person name="Kitzmiller T."/>
            <person name="Lynd L."/>
            <person name="Izquierdo J."/>
            <person name="Woyke T."/>
        </authorList>
    </citation>
    <scope>NUCLEOTIDE SEQUENCE [LARGE SCALE GENOMIC DNA]</scope>
    <source>
        <strain evidence="3">DSM 19732 / NBRC 101661 / EBR45</strain>
    </source>
</reference>
<dbReference type="EMBL" id="CP003065">
    <property type="protein sequence ID" value="AEV68011.1"/>
    <property type="molecule type" value="Genomic_DNA"/>
</dbReference>
<protein>
    <submittedName>
        <fullName evidence="2">Endonuclease IV</fullName>
    </submittedName>
</protein>
<evidence type="ECO:0000313" key="2">
    <source>
        <dbReference type="EMBL" id="AEV68011.1"/>
    </source>
</evidence>
<dbReference type="eggNOG" id="COG0648">
    <property type="taxonomic scope" value="Bacteria"/>
</dbReference>
<dbReference type="PANTHER" id="PTHR21445:SF0">
    <property type="entry name" value="APURINIC-APYRIMIDINIC ENDONUCLEASE"/>
    <property type="match status" value="1"/>
</dbReference>
<dbReference type="GO" id="GO:0008270">
    <property type="term" value="F:zinc ion binding"/>
    <property type="evidence" value="ECO:0007669"/>
    <property type="project" value="InterPro"/>
</dbReference>
<accession>G8M0G6</accession>
<dbReference type="SUPFAM" id="SSF51658">
    <property type="entry name" value="Xylose isomerase-like"/>
    <property type="match status" value="1"/>
</dbReference>
<keyword evidence="3" id="KW-1185">Reference proteome</keyword>
<dbReference type="KEGG" id="ccl:Clocl_1360"/>
<gene>
    <name evidence="2" type="ordered locus">Clocl_1360</name>
</gene>
<name>G8M0G6_ACECE</name>
<feature type="domain" description="Xylose isomerase-like TIM barrel" evidence="1">
    <location>
        <begin position="26"/>
        <end position="269"/>
    </location>
</feature>
<keyword evidence="2" id="KW-0378">Hydrolase</keyword>
<dbReference type="Gene3D" id="3.20.20.150">
    <property type="entry name" value="Divalent-metal-dependent TIM barrel enzymes"/>
    <property type="match status" value="1"/>
</dbReference>
<dbReference type="GO" id="GO:0008081">
    <property type="term" value="F:phosphoric diester hydrolase activity"/>
    <property type="evidence" value="ECO:0007669"/>
    <property type="project" value="TreeGrafter"/>
</dbReference>
<evidence type="ECO:0000259" key="1">
    <source>
        <dbReference type="Pfam" id="PF01261"/>
    </source>
</evidence>
<dbReference type="GO" id="GO:0003906">
    <property type="term" value="F:DNA-(apurinic or apyrimidinic site) endonuclease activity"/>
    <property type="evidence" value="ECO:0007669"/>
    <property type="project" value="TreeGrafter"/>
</dbReference>
<dbReference type="SMART" id="SM00518">
    <property type="entry name" value="AP2Ec"/>
    <property type="match status" value="1"/>
</dbReference>